<proteinExistence type="predicted"/>
<sequence length="299" mass="33029">MCATRTCNRRCVARQPVEQVGSPSAELIKLDSSTCVTHRRFCPRFSTNHGVQSENVRECKAGFHLFKGKCLSNCPDGTAPHLTDCIEGCEAGQWSEWTVCTNNGNLCGHRWGTQSRSKEIVRKETEEAASCPALSETKRCRMKKRCPGAPVRWSVCGCDLPLFSLSLHLCLCLVPALDGHNWAGCPYNQAQEEVPCSPRASGATPLPPAPPPSPPSQEIWDWLMHPEADLVHDLPIVINTLWRRDGERPGLTSEKVEQDGCKAGCVKPGLKSQLRGLENVNITQTSMWKRHPKYPAPHG</sequence>
<dbReference type="InterPro" id="IPR051514">
    <property type="entry name" value="R-spondin"/>
</dbReference>
<feature type="non-terminal residue" evidence="2">
    <location>
        <position position="1"/>
    </location>
</feature>
<dbReference type="Gene3D" id="2.20.100.10">
    <property type="entry name" value="Thrombospondin type-1 (TSP1) repeat"/>
    <property type="match status" value="1"/>
</dbReference>
<feature type="non-terminal residue" evidence="2">
    <location>
        <position position="299"/>
    </location>
</feature>
<gene>
    <name evidence="2" type="primary">Rspo2_1</name>
    <name evidence="2" type="ORF">GTO93_0019544</name>
</gene>
<dbReference type="InterPro" id="IPR036383">
    <property type="entry name" value="TSP1_rpt_sf"/>
</dbReference>
<evidence type="ECO:0000313" key="3">
    <source>
        <dbReference type="Proteomes" id="UP001166093"/>
    </source>
</evidence>
<dbReference type="EMBL" id="JAAWVQ010035847">
    <property type="protein sequence ID" value="MBN3273951.1"/>
    <property type="molecule type" value="Genomic_DNA"/>
</dbReference>
<organism evidence="2 3">
    <name type="scientific">Polyodon spathula</name>
    <name type="common">North American paddlefish</name>
    <name type="synonym">Squalus spathula</name>
    <dbReference type="NCBI Taxonomy" id="7913"/>
    <lineage>
        <taxon>Eukaryota</taxon>
        <taxon>Metazoa</taxon>
        <taxon>Chordata</taxon>
        <taxon>Craniata</taxon>
        <taxon>Vertebrata</taxon>
        <taxon>Euteleostomi</taxon>
        <taxon>Actinopterygii</taxon>
        <taxon>Chondrostei</taxon>
        <taxon>Acipenseriformes</taxon>
        <taxon>Polyodontidae</taxon>
        <taxon>Polyodon</taxon>
    </lineage>
</organism>
<dbReference type="Proteomes" id="UP001166093">
    <property type="component" value="Unassembled WGS sequence"/>
</dbReference>
<dbReference type="PROSITE" id="PS50092">
    <property type="entry name" value="TSP1"/>
    <property type="match status" value="1"/>
</dbReference>
<comment type="caution">
    <text evidence="2">The sequence shown here is derived from an EMBL/GenBank/DDBJ whole genome shotgun (WGS) entry which is preliminary data.</text>
</comment>
<evidence type="ECO:0000313" key="2">
    <source>
        <dbReference type="EMBL" id="MBN3273951.1"/>
    </source>
</evidence>
<keyword evidence="3" id="KW-1185">Reference proteome</keyword>
<accession>A0ABS2XIX8</accession>
<name>A0ABS2XIX8_POLSP</name>
<dbReference type="InterPro" id="IPR000884">
    <property type="entry name" value="TSP1_rpt"/>
</dbReference>
<dbReference type="PANTHER" id="PTHR46987">
    <property type="entry name" value="NEUROHYPOPHYSIAL HORMONES, N-TERMINAL DOMAIN CONTAINING PROTEIN"/>
    <property type="match status" value="1"/>
</dbReference>
<feature type="compositionally biased region" description="Pro residues" evidence="1">
    <location>
        <begin position="205"/>
        <end position="215"/>
    </location>
</feature>
<reference evidence="2" key="1">
    <citation type="journal article" date="2021" name="Cell">
        <title>Tracing the genetic footprints of vertebrate landing in non-teleost ray-finned fishes.</title>
        <authorList>
            <person name="Bi X."/>
            <person name="Wang K."/>
            <person name="Yang L."/>
            <person name="Pan H."/>
            <person name="Jiang H."/>
            <person name="Wei Q."/>
            <person name="Fang M."/>
            <person name="Yu H."/>
            <person name="Zhu C."/>
            <person name="Cai Y."/>
            <person name="He Y."/>
            <person name="Gan X."/>
            <person name="Zeng H."/>
            <person name="Yu D."/>
            <person name="Zhu Y."/>
            <person name="Jiang H."/>
            <person name="Qiu Q."/>
            <person name="Yang H."/>
            <person name="Zhang Y.E."/>
            <person name="Wang W."/>
            <person name="Zhu M."/>
            <person name="He S."/>
            <person name="Zhang G."/>
        </authorList>
    </citation>
    <scope>NUCLEOTIDE SEQUENCE</scope>
    <source>
        <strain evidence="2">Pddl_001</strain>
    </source>
</reference>
<evidence type="ECO:0000256" key="1">
    <source>
        <dbReference type="SAM" id="MobiDB-lite"/>
    </source>
</evidence>
<feature type="region of interest" description="Disordered" evidence="1">
    <location>
        <begin position="196"/>
        <end position="217"/>
    </location>
</feature>
<dbReference type="PANTHER" id="PTHR46987:SF6">
    <property type="entry name" value="R-SPONDIN-4"/>
    <property type="match status" value="1"/>
</dbReference>
<protein>
    <submittedName>
        <fullName evidence="2">RSPO2 protein</fullName>
    </submittedName>
</protein>